<keyword evidence="4" id="KW-0472">Membrane</keyword>
<dbReference type="InterPro" id="IPR016032">
    <property type="entry name" value="Sig_transdc_resp-reg_C-effctor"/>
</dbReference>
<keyword evidence="4" id="KW-0812">Transmembrane</keyword>
<protein>
    <submittedName>
        <fullName evidence="6">Bacterial regulatory protein, luxR family protein</fullName>
    </submittedName>
</protein>
<dbReference type="InterPro" id="IPR000792">
    <property type="entry name" value="Tscrpt_reg_LuxR_C"/>
</dbReference>
<dbReference type="GO" id="GO:0003677">
    <property type="term" value="F:DNA binding"/>
    <property type="evidence" value="ECO:0007669"/>
    <property type="project" value="UniProtKB-KW"/>
</dbReference>
<dbReference type="EMBL" id="GL883077">
    <property type="protein sequence ID" value="EGF91740.1"/>
    <property type="molecule type" value="Genomic_DNA"/>
</dbReference>
<evidence type="ECO:0000313" key="6">
    <source>
        <dbReference type="EMBL" id="EGF91740.1"/>
    </source>
</evidence>
<dbReference type="HOGENOM" id="CLU_1811817_0_0_5"/>
<dbReference type="eggNOG" id="COG2197">
    <property type="taxonomic scope" value="Bacteria"/>
</dbReference>
<accession>F4QIA2</accession>
<feature type="domain" description="HTH luxR-type" evidence="5">
    <location>
        <begin position="6"/>
        <end position="71"/>
    </location>
</feature>
<dbReference type="PRINTS" id="PR00038">
    <property type="entry name" value="HTHLUXR"/>
</dbReference>
<dbReference type="Proteomes" id="UP000006512">
    <property type="component" value="Unassembled WGS sequence"/>
</dbReference>
<reference evidence="7" key="1">
    <citation type="submission" date="2011-03" db="EMBL/GenBank/DDBJ databases">
        <title>Draft genome sequence of Brevundimonas diminuta.</title>
        <authorList>
            <person name="Brown P.J.B."/>
            <person name="Buechlein A."/>
            <person name="Hemmerich C."/>
            <person name="Brun Y.V."/>
        </authorList>
    </citation>
    <scope>NUCLEOTIDE SEQUENCE [LARGE SCALE GENOMIC DNA]</scope>
    <source>
        <strain evidence="7">C19</strain>
    </source>
</reference>
<evidence type="ECO:0000259" key="5">
    <source>
        <dbReference type="PROSITE" id="PS50043"/>
    </source>
</evidence>
<gene>
    <name evidence="6" type="ORF">ABI_01700</name>
</gene>
<dbReference type="InterPro" id="IPR036388">
    <property type="entry name" value="WH-like_DNA-bd_sf"/>
</dbReference>
<evidence type="ECO:0000256" key="2">
    <source>
        <dbReference type="ARBA" id="ARBA00023125"/>
    </source>
</evidence>
<keyword evidence="7" id="KW-1185">Reference proteome</keyword>
<feature type="transmembrane region" description="Helical" evidence="4">
    <location>
        <begin position="105"/>
        <end position="128"/>
    </location>
</feature>
<sequence>MSDIDMNGGTEQLSARQKEILRLVAAHFERKEIARLLNISPHTVKAHIDAARKRLGVATDRQAARLLAEKEGAMILASPVVAAPDVAGNPHGLAERLKRLNMLQVLGAIVLLAIGLALAFLLLMAGGITTMQAIQSLTGQTR</sequence>
<dbReference type="CDD" id="cd06170">
    <property type="entry name" value="LuxR_C_like"/>
    <property type="match status" value="1"/>
</dbReference>
<dbReference type="SUPFAM" id="SSF46894">
    <property type="entry name" value="C-terminal effector domain of the bipartite response regulators"/>
    <property type="match status" value="1"/>
</dbReference>
<organism evidence="6 7">
    <name type="scientific">Asticcacaulis biprosthecium C19</name>
    <dbReference type="NCBI Taxonomy" id="715226"/>
    <lineage>
        <taxon>Bacteria</taxon>
        <taxon>Pseudomonadati</taxon>
        <taxon>Pseudomonadota</taxon>
        <taxon>Alphaproteobacteria</taxon>
        <taxon>Caulobacterales</taxon>
        <taxon>Caulobacteraceae</taxon>
        <taxon>Asticcacaulis</taxon>
    </lineage>
</organism>
<keyword evidence="4" id="KW-1133">Transmembrane helix</keyword>
<evidence type="ECO:0000313" key="7">
    <source>
        <dbReference type="Proteomes" id="UP000006512"/>
    </source>
</evidence>
<dbReference type="PANTHER" id="PTHR44688:SF16">
    <property type="entry name" value="DNA-BINDING TRANSCRIPTIONAL ACTIVATOR DEVR_DOSR"/>
    <property type="match status" value="1"/>
</dbReference>
<keyword evidence="2" id="KW-0238">DNA-binding</keyword>
<keyword evidence="3" id="KW-0804">Transcription</keyword>
<evidence type="ECO:0000256" key="4">
    <source>
        <dbReference type="SAM" id="Phobius"/>
    </source>
</evidence>
<evidence type="ECO:0000256" key="1">
    <source>
        <dbReference type="ARBA" id="ARBA00023015"/>
    </source>
</evidence>
<proteinExistence type="predicted"/>
<keyword evidence="1" id="KW-0805">Transcription regulation</keyword>
<dbReference type="Pfam" id="PF00196">
    <property type="entry name" value="GerE"/>
    <property type="match status" value="1"/>
</dbReference>
<dbReference type="PROSITE" id="PS50043">
    <property type="entry name" value="HTH_LUXR_2"/>
    <property type="match status" value="1"/>
</dbReference>
<dbReference type="PANTHER" id="PTHR44688">
    <property type="entry name" value="DNA-BINDING TRANSCRIPTIONAL ACTIVATOR DEVR_DOSR"/>
    <property type="match status" value="1"/>
</dbReference>
<dbReference type="RefSeq" id="WP_006270903.1">
    <property type="nucleotide sequence ID" value="NZ_GL883077.1"/>
</dbReference>
<dbReference type="AlphaFoldDB" id="F4QIA2"/>
<dbReference type="OrthoDB" id="9808843at2"/>
<dbReference type="SMART" id="SM00421">
    <property type="entry name" value="HTH_LUXR"/>
    <property type="match status" value="1"/>
</dbReference>
<dbReference type="STRING" id="715226.ABI_01700"/>
<name>F4QIA2_9CAUL</name>
<evidence type="ECO:0000256" key="3">
    <source>
        <dbReference type="ARBA" id="ARBA00023163"/>
    </source>
</evidence>
<dbReference type="GO" id="GO:0006355">
    <property type="term" value="P:regulation of DNA-templated transcription"/>
    <property type="evidence" value="ECO:0007669"/>
    <property type="project" value="InterPro"/>
</dbReference>
<dbReference type="Gene3D" id="1.10.10.10">
    <property type="entry name" value="Winged helix-like DNA-binding domain superfamily/Winged helix DNA-binding domain"/>
    <property type="match status" value="1"/>
</dbReference>